<dbReference type="STRING" id="266265.Bxe_B0546"/>
<sequence>MRVFVTGASGFVGSAVVAELIAAGHTVLGLARSEASAGSLAEAGAEVHYGSLEDTGSLKAGAAAADGVIHTAFNHDFSRFVENCELDRRAIEALGAALAGSERPLLVTSGVALLAPGRLATEDDAPVADASAYPRVSEATALSLAVRGVRASVVRLPPSVHGDGDHGFVPHLIGVAREKGVSAYVGEGQNRWPAVHRFDAARVYRLALERGAAGSRYHAIAEEGVPFQQIASVIGRRLNVPVVTQSVEQAAGHFGWFALFAGIDAPTSSVQTRALLNWEPEQPGLIADLDRPRYFQT</sequence>
<dbReference type="SUPFAM" id="SSF51735">
    <property type="entry name" value="NAD(P)-binding Rossmann-fold domains"/>
    <property type="match status" value="1"/>
</dbReference>
<dbReference type="OrthoDB" id="9787292at2"/>
<dbReference type="PATRIC" id="fig|266265.5.peg.7246"/>
<proteinExistence type="predicted"/>
<dbReference type="GO" id="GO:0004029">
    <property type="term" value="F:aldehyde dehydrogenase (NAD+) activity"/>
    <property type="evidence" value="ECO:0007669"/>
    <property type="project" value="TreeGrafter"/>
</dbReference>
<dbReference type="KEGG" id="bxe:Bxe_B0546"/>
<dbReference type="PANTHER" id="PTHR48079:SF6">
    <property type="entry name" value="NAD(P)-BINDING DOMAIN-CONTAINING PROTEIN-RELATED"/>
    <property type="match status" value="1"/>
</dbReference>
<accession>Q13KI7</accession>
<protein>
    <submittedName>
        <fullName evidence="2">Epimerase/dehydratase</fullName>
    </submittedName>
</protein>
<dbReference type="InterPro" id="IPR036291">
    <property type="entry name" value="NAD(P)-bd_dom_sf"/>
</dbReference>
<reference evidence="2 3" key="1">
    <citation type="journal article" date="2006" name="Proc. Natl. Acad. Sci. U.S.A.">
        <title>Burkholderia xenovorans LB400 harbors a multi-replicon, 9.73-Mbp genome shaped for versatility.</title>
        <authorList>
            <person name="Chain P.S."/>
            <person name="Denef V.J."/>
            <person name="Konstantinidis K.T."/>
            <person name="Vergez L.M."/>
            <person name="Agullo L."/>
            <person name="Reyes V.L."/>
            <person name="Hauser L."/>
            <person name="Cordova M."/>
            <person name="Gomez L."/>
            <person name="Gonzalez M."/>
            <person name="Land M."/>
            <person name="Lao V."/>
            <person name="Larimer F."/>
            <person name="LiPuma J.J."/>
            <person name="Mahenthiralingam E."/>
            <person name="Malfatti S.A."/>
            <person name="Marx C.J."/>
            <person name="Parnell J.J."/>
            <person name="Ramette A."/>
            <person name="Richardson P."/>
            <person name="Seeger M."/>
            <person name="Smith D."/>
            <person name="Spilker T."/>
            <person name="Sul W.J."/>
            <person name="Tsoi T.V."/>
            <person name="Ulrich L.E."/>
            <person name="Zhulin I.B."/>
            <person name="Tiedje J.M."/>
        </authorList>
    </citation>
    <scope>NUCLEOTIDE SEQUENCE [LARGE SCALE GENOMIC DNA]</scope>
    <source>
        <strain evidence="2 3">LB400</strain>
    </source>
</reference>
<dbReference type="PANTHER" id="PTHR48079">
    <property type="entry name" value="PROTEIN YEEZ"/>
    <property type="match status" value="1"/>
</dbReference>
<dbReference type="Proteomes" id="UP000001817">
    <property type="component" value="Chromosome 2"/>
</dbReference>
<evidence type="ECO:0000313" key="3">
    <source>
        <dbReference type="Proteomes" id="UP000001817"/>
    </source>
</evidence>
<gene>
    <name evidence="2" type="ORF">Bxe_B0546</name>
</gene>
<dbReference type="Pfam" id="PF01370">
    <property type="entry name" value="Epimerase"/>
    <property type="match status" value="1"/>
</dbReference>
<evidence type="ECO:0000313" key="2">
    <source>
        <dbReference type="EMBL" id="ABE35402.1"/>
    </source>
</evidence>
<dbReference type="CDD" id="cd05262">
    <property type="entry name" value="SDR_a7"/>
    <property type="match status" value="1"/>
</dbReference>
<evidence type="ECO:0000259" key="1">
    <source>
        <dbReference type="Pfam" id="PF01370"/>
    </source>
</evidence>
<dbReference type="InterPro" id="IPR001509">
    <property type="entry name" value="Epimerase_deHydtase"/>
</dbReference>
<dbReference type="GO" id="GO:0005737">
    <property type="term" value="C:cytoplasm"/>
    <property type="evidence" value="ECO:0007669"/>
    <property type="project" value="TreeGrafter"/>
</dbReference>
<dbReference type="eggNOG" id="COG0451">
    <property type="taxonomic scope" value="Bacteria"/>
</dbReference>
<dbReference type="KEGG" id="bxb:DR64_5877"/>
<organism evidence="2 3">
    <name type="scientific">Paraburkholderia xenovorans (strain LB400)</name>
    <dbReference type="NCBI Taxonomy" id="266265"/>
    <lineage>
        <taxon>Bacteria</taxon>
        <taxon>Pseudomonadati</taxon>
        <taxon>Pseudomonadota</taxon>
        <taxon>Betaproteobacteria</taxon>
        <taxon>Burkholderiales</taxon>
        <taxon>Burkholderiaceae</taxon>
        <taxon>Paraburkholderia</taxon>
    </lineage>
</organism>
<dbReference type="AlphaFoldDB" id="Q13KI7"/>
<dbReference type="InterPro" id="IPR051783">
    <property type="entry name" value="NAD(P)-dependent_oxidoreduct"/>
</dbReference>
<dbReference type="RefSeq" id="WP_011492689.1">
    <property type="nucleotide sequence ID" value="NC_007952.1"/>
</dbReference>
<name>Q13KI7_PARXL</name>
<feature type="domain" description="NAD-dependent epimerase/dehydratase" evidence="1">
    <location>
        <begin position="3"/>
        <end position="217"/>
    </location>
</feature>
<dbReference type="EMBL" id="CP000271">
    <property type="protein sequence ID" value="ABE35402.1"/>
    <property type="molecule type" value="Genomic_DNA"/>
</dbReference>
<dbReference type="Gene3D" id="3.40.50.720">
    <property type="entry name" value="NAD(P)-binding Rossmann-like Domain"/>
    <property type="match status" value="1"/>
</dbReference>
<keyword evidence="3" id="KW-1185">Reference proteome</keyword>